<feature type="transmembrane region" description="Helical" evidence="6">
    <location>
        <begin position="246"/>
        <end position="267"/>
    </location>
</feature>
<feature type="domain" description="Major facilitator superfamily (MFS) profile" evidence="7">
    <location>
        <begin position="1"/>
        <end position="393"/>
    </location>
</feature>
<dbReference type="Pfam" id="PF07690">
    <property type="entry name" value="MFS_1"/>
    <property type="match status" value="1"/>
</dbReference>
<keyword evidence="9" id="KW-1185">Reference proteome</keyword>
<dbReference type="RefSeq" id="WP_208265459.1">
    <property type="nucleotide sequence ID" value="NZ_BAAAGM010000099.1"/>
</dbReference>
<accession>A0ABS3QT25</accession>
<protein>
    <submittedName>
        <fullName evidence="8">MFS transporter</fullName>
    </submittedName>
</protein>
<feature type="transmembrane region" description="Helical" evidence="6">
    <location>
        <begin position="303"/>
        <end position="325"/>
    </location>
</feature>
<feature type="transmembrane region" description="Helical" evidence="6">
    <location>
        <begin position="161"/>
        <end position="180"/>
    </location>
</feature>
<keyword evidence="2 6" id="KW-0812">Transmembrane</keyword>
<dbReference type="InterPro" id="IPR051788">
    <property type="entry name" value="MFS_Transporter"/>
</dbReference>
<gene>
    <name evidence="8" type="ORF">J4557_06335</name>
</gene>
<proteinExistence type="predicted"/>
<feature type="transmembrane region" description="Helical" evidence="6">
    <location>
        <begin position="209"/>
        <end position="226"/>
    </location>
</feature>
<comment type="caution">
    <text evidence="8">The sequence shown here is derived from an EMBL/GenBank/DDBJ whole genome shotgun (WGS) entry which is preliminary data.</text>
</comment>
<dbReference type="Proteomes" id="UP000666915">
    <property type="component" value="Unassembled WGS sequence"/>
</dbReference>
<evidence type="ECO:0000259" key="7">
    <source>
        <dbReference type="PROSITE" id="PS50850"/>
    </source>
</evidence>
<organism evidence="8 9">
    <name type="scientific">Actinomadura nitritigenes</name>
    <dbReference type="NCBI Taxonomy" id="134602"/>
    <lineage>
        <taxon>Bacteria</taxon>
        <taxon>Bacillati</taxon>
        <taxon>Actinomycetota</taxon>
        <taxon>Actinomycetes</taxon>
        <taxon>Streptosporangiales</taxon>
        <taxon>Thermomonosporaceae</taxon>
        <taxon>Actinomadura</taxon>
    </lineage>
</organism>
<dbReference type="SUPFAM" id="SSF103473">
    <property type="entry name" value="MFS general substrate transporter"/>
    <property type="match status" value="1"/>
</dbReference>
<dbReference type="Gene3D" id="1.20.1250.20">
    <property type="entry name" value="MFS general substrate transporter like domains"/>
    <property type="match status" value="2"/>
</dbReference>
<evidence type="ECO:0000256" key="6">
    <source>
        <dbReference type="SAM" id="Phobius"/>
    </source>
</evidence>
<evidence type="ECO:0000313" key="8">
    <source>
        <dbReference type="EMBL" id="MBO2437134.1"/>
    </source>
</evidence>
<feature type="transmembrane region" description="Helical" evidence="6">
    <location>
        <begin position="41"/>
        <end position="59"/>
    </location>
</feature>
<evidence type="ECO:0000256" key="4">
    <source>
        <dbReference type="ARBA" id="ARBA00023136"/>
    </source>
</evidence>
<sequence>MLSRARTGTFLTFALAGLLTGVWVARMPALAGKFGTSEGEIGIVVLIWGLGAIVAMQVLRGVMARAGSRDVLRVALPLTALSYAGVALAPTYGLLLGAVALFGMTFGITDIAMNAQGSVVEQAYRRSIMSGMHAGWCVGAMSGGLYGVATAAAGLGFTTTVLVAALAAVPLGLALGRTYLPDGYPVDSGAVPAAALPAASGTGRAARRLPVAVYLIGVLAFIAFMTEGSIADWSGLLLHDELHASQALAALGYPMFELAMLFGRLVGDRVRMRLGTRRLLTGAGIGTALGMTAVVLAPSAPVAIAGFFVTGLVVCTVVPTTISLAGTAAPGRPAAAVAQVGAMGYGGLLLGPVVVGFLSDATSLRVGVGVVIVLALLIAAGARLLPLRSFADVSAHSPEAAVAAAEAPRAAEIAAAEATQAAGVASGASGDDPNGTHPEPIAA</sequence>
<keyword evidence="4 6" id="KW-0472">Membrane</keyword>
<dbReference type="PANTHER" id="PTHR23514">
    <property type="entry name" value="BYPASS OF STOP CODON PROTEIN 6"/>
    <property type="match status" value="1"/>
</dbReference>
<comment type="subcellular location">
    <subcellularLocation>
        <location evidence="1">Cell membrane</location>
        <topology evidence="1">Multi-pass membrane protein</topology>
    </subcellularLocation>
</comment>
<feature type="transmembrane region" description="Helical" evidence="6">
    <location>
        <begin position="364"/>
        <end position="385"/>
    </location>
</feature>
<dbReference type="InterPro" id="IPR020846">
    <property type="entry name" value="MFS_dom"/>
</dbReference>
<dbReference type="InterPro" id="IPR011701">
    <property type="entry name" value="MFS"/>
</dbReference>
<dbReference type="InterPro" id="IPR036259">
    <property type="entry name" value="MFS_trans_sf"/>
</dbReference>
<name>A0ABS3QT25_9ACTN</name>
<feature type="region of interest" description="Disordered" evidence="5">
    <location>
        <begin position="422"/>
        <end position="443"/>
    </location>
</feature>
<evidence type="ECO:0000256" key="3">
    <source>
        <dbReference type="ARBA" id="ARBA00022989"/>
    </source>
</evidence>
<evidence type="ECO:0000313" key="9">
    <source>
        <dbReference type="Proteomes" id="UP000666915"/>
    </source>
</evidence>
<dbReference type="PROSITE" id="PS50850">
    <property type="entry name" value="MFS"/>
    <property type="match status" value="1"/>
</dbReference>
<keyword evidence="3 6" id="KW-1133">Transmembrane helix</keyword>
<evidence type="ECO:0000256" key="2">
    <source>
        <dbReference type="ARBA" id="ARBA00022692"/>
    </source>
</evidence>
<evidence type="ECO:0000256" key="5">
    <source>
        <dbReference type="SAM" id="MobiDB-lite"/>
    </source>
</evidence>
<dbReference type="CDD" id="cd17393">
    <property type="entry name" value="MFS_MosC_like"/>
    <property type="match status" value="1"/>
</dbReference>
<feature type="transmembrane region" description="Helical" evidence="6">
    <location>
        <begin position="94"/>
        <end position="113"/>
    </location>
</feature>
<dbReference type="EMBL" id="JAGEOK010000003">
    <property type="protein sequence ID" value="MBO2437134.1"/>
    <property type="molecule type" value="Genomic_DNA"/>
</dbReference>
<feature type="transmembrane region" description="Helical" evidence="6">
    <location>
        <begin position="279"/>
        <end position="297"/>
    </location>
</feature>
<feature type="transmembrane region" description="Helical" evidence="6">
    <location>
        <begin position="337"/>
        <end position="358"/>
    </location>
</feature>
<evidence type="ECO:0000256" key="1">
    <source>
        <dbReference type="ARBA" id="ARBA00004651"/>
    </source>
</evidence>
<reference evidence="8 9" key="1">
    <citation type="submission" date="2021-03" db="EMBL/GenBank/DDBJ databases">
        <authorList>
            <person name="Kanchanasin P."/>
            <person name="Saeng-In P."/>
            <person name="Phongsopitanun W."/>
            <person name="Yuki M."/>
            <person name="Kudo T."/>
            <person name="Ohkuma M."/>
            <person name="Tanasupawat S."/>
        </authorList>
    </citation>
    <scope>NUCLEOTIDE SEQUENCE [LARGE SCALE GENOMIC DNA]</scope>
    <source>
        <strain evidence="8 9">L46</strain>
    </source>
</reference>
<dbReference type="PANTHER" id="PTHR23514:SF13">
    <property type="entry name" value="INNER MEMBRANE PROTEIN YBJJ"/>
    <property type="match status" value="1"/>
</dbReference>